<gene>
    <name evidence="2" type="ORF">UFOPK3708_01528</name>
</gene>
<feature type="region of interest" description="Disordered" evidence="1">
    <location>
        <begin position="95"/>
        <end position="114"/>
    </location>
</feature>
<reference evidence="2" key="1">
    <citation type="submission" date="2020-05" db="EMBL/GenBank/DDBJ databases">
        <authorList>
            <person name="Chiriac C."/>
            <person name="Salcher M."/>
            <person name="Ghai R."/>
            <person name="Kavagutti S V."/>
        </authorList>
    </citation>
    <scope>NUCLEOTIDE SEQUENCE</scope>
</reference>
<protein>
    <submittedName>
        <fullName evidence="2">Unannotated protein</fullName>
    </submittedName>
</protein>
<evidence type="ECO:0000256" key="1">
    <source>
        <dbReference type="SAM" id="MobiDB-lite"/>
    </source>
</evidence>
<sequence>MIAPRTFEMVVLAVNVGGNGPANGDIASARSDGNEQALRHQSVQESIDACAGIGSNEHGVGGRIRCMNRERSNVGGFDDGAASVLRRVSVAAAKTASDQTSFKRGGKRSLQLNR</sequence>
<name>A0A6J7JGJ4_9ZZZZ</name>
<evidence type="ECO:0000313" key="2">
    <source>
        <dbReference type="EMBL" id="CAB4942465.1"/>
    </source>
</evidence>
<organism evidence="2">
    <name type="scientific">freshwater metagenome</name>
    <dbReference type="NCBI Taxonomy" id="449393"/>
    <lineage>
        <taxon>unclassified sequences</taxon>
        <taxon>metagenomes</taxon>
        <taxon>ecological metagenomes</taxon>
    </lineage>
</organism>
<accession>A0A6J7JGJ4</accession>
<proteinExistence type="predicted"/>
<dbReference type="EMBL" id="CAFBNA010000116">
    <property type="protein sequence ID" value="CAB4942465.1"/>
    <property type="molecule type" value="Genomic_DNA"/>
</dbReference>
<dbReference type="AlphaFoldDB" id="A0A6J7JGJ4"/>